<reference evidence="2" key="1">
    <citation type="submission" date="2022-03" db="EMBL/GenBank/DDBJ databases">
        <authorList>
            <person name="Lindestad O."/>
        </authorList>
    </citation>
    <scope>NUCLEOTIDE SEQUENCE</scope>
</reference>
<sequence>MEEIRRKPELPTLLNESRSRKDKCWGPKVLEWQPSTGDRSVGPNEVETVEFGTPYKRPMPSSGRLLVDMMMMITIHNSSIYEEFVKSRKLLY</sequence>
<evidence type="ECO:0000256" key="1">
    <source>
        <dbReference type="SAM" id="MobiDB-lite"/>
    </source>
</evidence>
<protein>
    <submittedName>
        <fullName evidence="2">Jg16255 protein</fullName>
    </submittedName>
</protein>
<dbReference type="AlphaFoldDB" id="A0A8S4S1V4"/>
<proteinExistence type="predicted"/>
<name>A0A8S4S1V4_9NEOP</name>
<comment type="caution">
    <text evidence="2">The sequence shown here is derived from an EMBL/GenBank/DDBJ whole genome shotgun (WGS) entry which is preliminary data.</text>
</comment>
<dbReference type="Proteomes" id="UP000838756">
    <property type="component" value="Unassembled WGS sequence"/>
</dbReference>
<feature type="region of interest" description="Disordered" evidence="1">
    <location>
        <begin position="29"/>
        <end position="55"/>
    </location>
</feature>
<organism evidence="2 3">
    <name type="scientific">Pararge aegeria aegeria</name>
    <dbReference type="NCBI Taxonomy" id="348720"/>
    <lineage>
        <taxon>Eukaryota</taxon>
        <taxon>Metazoa</taxon>
        <taxon>Ecdysozoa</taxon>
        <taxon>Arthropoda</taxon>
        <taxon>Hexapoda</taxon>
        <taxon>Insecta</taxon>
        <taxon>Pterygota</taxon>
        <taxon>Neoptera</taxon>
        <taxon>Endopterygota</taxon>
        <taxon>Lepidoptera</taxon>
        <taxon>Glossata</taxon>
        <taxon>Ditrysia</taxon>
        <taxon>Papilionoidea</taxon>
        <taxon>Nymphalidae</taxon>
        <taxon>Satyrinae</taxon>
        <taxon>Satyrini</taxon>
        <taxon>Parargina</taxon>
        <taxon>Pararge</taxon>
    </lineage>
</organism>
<keyword evidence="3" id="KW-1185">Reference proteome</keyword>
<dbReference type="OrthoDB" id="407509at2759"/>
<dbReference type="EMBL" id="CAKXAJ010025590">
    <property type="protein sequence ID" value="CAH2241866.1"/>
    <property type="molecule type" value="Genomic_DNA"/>
</dbReference>
<evidence type="ECO:0000313" key="2">
    <source>
        <dbReference type="EMBL" id="CAH2241866.1"/>
    </source>
</evidence>
<evidence type="ECO:0000313" key="3">
    <source>
        <dbReference type="Proteomes" id="UP000838756"/>
    </source>
</evidence>
<gene>
    <name evidence="2" type="primary">jg16255</name>
    <name evidence="2" type="ORF">PAEG_LOCUS18253</name>
</gene>
<accession>A0A8S4S1V4</accession>